<dbReference type="InterPro" id="IPR006665">
    <property type="entry name" value="OmpA-like"/>
</dbReference>
<feature type="region of interest" description="Disordered" evidence="2">
    <location>
        <begin position="110"/>
        <end position="164"/>
    </location>
</feature>
<dbReference type="Gene3D" id="3.30.1330.60">
    <property type="entry name" value="OmpA-like domain"/>
    <property type="match status" value="1"/>
</dbReference>
<dbReference type="Pfam" id="PF00691">
    <property type="entry name" value="OmpA"/>
    <property type="match status" value="1"/>
</dbReference>
<evidence type="ECO:0000256" key="1">
    <source>
        <dbReference type="PROSITE-ProRule" id="PRU00473"/>
    </source>
</evidence>
<name>A0A0K1Q1F9_9BACT</name>
<dbReference type="KEGG" id="llu:AKJ09_06277"/>
<dbReference type="PANTHER" id="PTHR30329">
    <property type="entry name" value="STATOR ELEMENT OF FLAGELLAR MOTOR COMPLEX"/>
    <property type="match status" value="1"/>
</dbReference>
<dbReference type="AlphaFoldDB" id="A0A0K1Q1F9"/>
<evidence type="ECO:0000259" key="3">
    <source>
        <dbReference type="PROSITE" id="PS51123"/>
    </source>
</evidence>
<dbReference type="InterPro" id="IPR050330">
    <property type="entry name" value="Bact_OuterMem_StrucFunc"/>
</dbReference>
<accession>A0A0K1Q1F9</accession>
<keyword evidence="5" id="KW-1185">Reference proteome</keyword>
<keyword evidence="1" id="KW-0472">Membrane</keyword>
<dbReference type="GO" id="GO:0016020">
    <property type="term" value="C:membrane"/>
    <property type="evidence" value="ECO:0007669"/>
    <property type="project" value="UniProtKB-UniRule"/>
</dbReference>
<evidence type="ECO:0000256" key="2">
    <source>
        <dbReference type="SAM" id="MobiDB-lite"/>
    </source>
</evidence>
<dbReference type="STRING" id="1391654.AKJ09_06277"/>
<sequence>MNAAAAPVAAEAPQKIKHARLKGDHIEIDEKIQFAVNADTILSSSDSLLGEIVDTIKENPQIKKIEVQGHASSEGDPGRNKTLSDLRAKAVVAALVGRGVDAKILTAKGFGSSKPVADNNSEDGREKNRRVEFVILDPASKDAAAAPASANKQKAAGPNDTRTP</sequence>
<dbReference type="InterPro" id="IPR036737">
    <property type="entry name" value="OmpA-like_sf"/>
</dbReference>
<dbReference type="CDD" id="cd07185">
    <property type="entry name" value="OmpA_C-like"/>
    <property type="match status" value="1"/>
</dbReference>
<organism evidence="4 5">
    <name type="scientific">Labilithrix luteola</name>
    <dbReference type="NCBI Taxonomy" id="1391654"/>
    <lineage>
        <taxon>Bacteria</taxon>
        <taxon>Pseudomonadati</taxon>
        <taxon>Myxococcota</taxon>
        <taxon>Polyangia</taxon>
        <taxon>Polyangiales</taxon>
        <taxon>Labilitrichaceae</taxon>
        <taxon>Labilithrix</taxon>
    </lineage>
</organism>
<dbReference type="PANTHER" id="PTHR30329:SF21">
    <property type="entry name" value="LIPOPROTEIN YIAD-RELATED"/>
    <property type="match status" value="1"/>
</dbReference>
<reference evidence="4 5" key="1">
    <citation type="submission" date="2015-08" db="EMBL/GenBank/DDBJ databases">
        <authorList>
            <person name="Babu N.S."/>
            <person name="Beckwith C.J."/>
            <person name="Beseler K.G."/>
            <person name="Brison A."/>
            <person name="Carone J.V."/>
            <person name="Caskin T.P."/>
            <person name="Diamond M."/>
            <person name="Durham M.E."/>
            <person name="Foxe J.M."/>
            <person name="Go M."/>
            <person name="Henderson B.A."/>
            <person name="Jones I.B."/>
            <person name="McGettigan J.A."/>
            <person name="Micheletti S.J."/>
            <person name="Nasrallah M.E."/>
            <person name="Ortiz D."/>
            <person name="Piller C.R."/>
            <person name="Privatt S.R."/>
            <person name="Schneider S.L."/>
            <person name="Sharp S."/>
            <person name="Smith T.C."/>
            <person name="Stanton J.D."/>
            <person name="Ullery H.E."/>
            <person name="Wilson R.J."/>
            <person name="Serrano M.G."/>
            <person name="Buck G."/>
            <person name="Lee V."/>
            <person name="Wang Y."/>
            <person name="Carvalho R."/>
            <person name="Voegtly L."/>
            <person name="Shi R."/>
            <person name="Duckworth R."/>
            <person name="Johnson A."/>
            <person name="Loviza R."/>
            <person name="Walstead R."/>
            <person name="Shah Z."/>
            <person name="Kiflezghi M."/>
            <person name="Wade K."/>
            <person name="Ball S.L."/>
            <person name="Bradley K.W."/>
            <person name="Asai D.J."/>
            <person name="Bowman C.A."/>
            <person name="Russell D.A."/>
            <person name="Pope W.H."/>
            <person name="Jacobs-Sera D."/>
            <person name="Hendrix R.W."/>
            <person name="Hatfull G.F."/>
        </authorList>
    </citation>
    <scope>NUCLEOTIDE SEQUENCE [LARGE SCALE GENOMIC DNA]</scope>
    <source>
        <strain evidence="4 5">DSM 27648</strain>
    </source>
</reference>
<gene>
    <name evidence="4" type="ORF">AKJ09_06277</name>
</gene>
<feature type="compositionally biased region" description="Low complexity" evidence="2">
    <location>
        <begin position="137"/>
        <end position="156"/>
    </location>
</feature>
<protein>
    <submittedName>
        <fullName evidence="4">Outer membrane fibronectin-binding protein</fullName>
    </submittedName>
</protein>
<feature type="compositionally biased region" description="Basic and acidic residues" evidence="2">
    <location>
        <begin position="122"/>
        <end position="132"/>
    </location>
</feature>
<dbReference type="EMBL" id="CP012333">
    <property type="protein sequence ID" value="AKU99613.1"/>
    <property type="molecule type" value="Genomic_DNA"/>
</dbReference>
<proteinExistence type="predicted"/>
<evidence type="ECO:0000313" key="5">
    <source>
        <dbReference type="Proteomes" id="UP000064967"/>
    </source>
</evidence>
<feature type="domain" description="OmpA-like" evidence="3">
    <location>
        <begin position="22"/>
        <end position="139"/>
    </location>
</feature>
<dbReference type="PROSITE" id="PS51123">
    <property type="entry name" value="OMPA_2"/>
    <property type="match status" value="1"/>
</dbReference>
<evidence type="ECO:0000313" key="4">
    <source>
        <dbReference type="EMBL" id="AKU99613.1"/>
    </source>
</evidence>
<dbReference type="SUPFAM" id="SSF103088">
    <property type="entry name" value="OmpA-like"/>
    <property type="match status" value="1"/>
</dbReference>
<dbReference type="Proteomes" id="UP000064967">
    <property type="component" value="Chromosome"/>
</dbReference>